<feature type="region of interest" description="Disordered" evidence="1">
    <location>
        <begin position="100"/>
        <end position="155"/>
    </location>
</feature>
<dbReference type="EMBL" id="SEYY01000093">
    <property type="protein sequence ID" value="KAB7508034.1"/>
    <property type="molecule type" value="Genomic_DNA"/>
</dbReference>
<feature type="region of interest" description="Disordered" evidence="1">
    <location>
        <begin position="433"/>
        <end position="582"/>
    </location>
</feature>
<feature type="compositionally biased region" description="Acidic residues" evidence="1">
    <location>
        <begin position="565"/>
        <end position="582"/>
    </location>
</feature>
<dbReference type="AlphaFoldDB" id="A0A5N5TPD0"/>
<evidence type="ECO:0000313" key="3">
    <source>
        <dbReference type="Proteomes" id="UP000326759"/>
    </source>
</evidence>
<feature type="compositionally biased region" description="Acidic residues" evidence="1">
    <location>
        <begin position="465"/>
        <end position="475"/>
    </location>
</feature>
<feature type="non-terminal residue" evidence="2">
    <location>
        <position position="1"/>
    </location>
</feature>
<accession>A0A5N5TPD0</accession>
<feature type="compositionally biased region" description="Polar residues" evidence="1">
    <location>
        <begin position="121"/>
        <end position="142"/>
    </location>
</feature>
<protein>
    <submittedName>
        <fullName evidence="2">Uncharacterized protein</fullName>
    </submittedName>
</protein>
<comment type="caution">
    <text evidence="2">The sequence shown here is derived from an EMBL/GenBank/DDBJ whole genome shotgun (WGS) entry which is preliminary data.</text>
</comment>
<feature type="compositionally biased region" description="Polar residues" evidence="1">
    <location>
        <begin position="529"/>
        <end position="549"/>
    </location>
</feature>
<proteinExistence type="predicted"/>
<feature type="region of interest" description="Disordered" evidence="1">
    <location>
        <begin position="354"/>
        <end position="383"/>
    </location>
</feature>
<feature type="compositionally biased region" description="Basic and acidic residues" evidence="1">
    <location>
        <begin position="28"/>
        <end position="49"/>
    </location>
</feature>
<feature type="region of interest" description="Disordered" evidence="1">
    <location>
        <begin position="289"/>
        <end position="320"/>
    </location>
</feature>
<feature type="region of interest" description="Disordered" evidence="1">
    <location>
        <begin position="402"/>
        <end position="421"/>
    </location>
</feature>
<feature type="compositionally biased region" description="Polar residues" evidence="1">
    <location>
        <begin position="496"/>
        <end position="516"/>
    </location>
</feature>
<reference evidence="2 3" key="1">
    <citation type="journal article" date="2019" name="PLoS Biol.">
        <title>Sex chromosomes control vertical transmission of feminizing Wolbachia symbionts in an isopod.</title>
        <authorList>
            <person name="Becking T."/>
            <person name="Chebbi M.A."/>
            <person name="Giraud I."/>
            <person name="Moumen B."/>
            <person name="Laverre T."/>
            <person name="Caubet Y."/>
            <person name="Peccoud J."/>
            <person name="Gilbert C."/>
            <person name="Cordaux R."/>
        </authorList>
    </citation>
    <scope>NUCLEOTIDE SEQUENCE [LARGE SCALE GENOMIC DNA]</scope>
    <source>
        <strain evidence="2">ANa2</strain>
        <tissue evidence="2">Whole body excluding digestive tract and cuticle</tissue>
    </source>
</reference>
<organism evidence="2 3">
    <name type="scientific">Armadillidium nasatum</name>
    <dbReference type="NCBI Taxonomy" id="96803"/>
    <lineage>
        <taxon>Eukaryota</taxon>
        <taxon>Metazoa</taxon>
        <taxon>Ecdysozoa</taxon>
        <taxon>Arthropoda</taxon>
        <taxon>Crustacea</taxon>
        <taxon>Multicrustacea</taxon>
        <taxon>Malacostraca</taxon>
        <taxon>Eumalacostraca</taxon>
        <taxon>Peracarida</taxon>
        <taxon>Isopoda</taxon>
        <taxon>Oniscidea</taxon>
        <taxon>Crinocheta</taxon>
        <taxon>Armadillidiidae</taxon>
        <taxon>Armadillidium</taxon>
    </lineage>
</organism>
<keyword evidence="3" id="KW-1185">Reference proteome</keyword>
<evidence type="ECO:0000256" key="1">
    <source>
        <dbReference type="SAM" id="MobiDB-lite"/>
    </source>
</evidence>
<dbReference type="Proteomes" id="UP000326759">
    <property type="component" value="Unassembled WGS sequence"/>
</dbReference>
<gene>
    <name evidence="2" type="ORF">Anas_05906</name>
</gene>
<evidence type="ECO:0000313" key="2">
    <source>
        <dbReference type="EMBL" id="KAB7508034.1"/>
    </source>
</evidence>
<feature type="compositionally biased region" description="Acidic residues" evidence="1">
    <location>
        <begin position="302"/>
        <end position="312"/>
    </location>
</feature>
<feature type="region of interest" description="Disordered" evidence="1">
    <location>
        <begin position="24"/>
        <end position="49"/>
    </location>
</feature>
<name>A0A5N5TPD0_9CRUS</name>
<feature type="compositionally biased region" description="Polar residues" evidence="1">
    <location>
        <begin position="409"/>
        <end position="419"/>
    </location>
</feature>
<sequence length="582" mass="64862">KKKKPTERLPLSCEMSIPLSDMLSCSKPEVKKETPTESSKKSNGHESEVSSKICNFLSVILSYPPADRFYWKRHLRQFCHRPSPLVDKAPLSSSEIKKKIGLHRDPPPNTSQHKLSCHSLLGSTSTPNNQQQRSNASSTNYPSIPGNKTLASNNLSESKSDNLENLCVGNLYSSSSCSSHSSCIRDNSSCSPTGTSICSKRKLKELRNPEPKRSSKSEWHNLEDLSIRNLSSTSCTSKSPYISGNSTCSPTGASITSKEKLMVSKGSAKYFWSDQTSLRDERLPSCSRKMSVSHKFRRDSETDSASESDTDQPNEWSSKWEWQNLEDIPAKSFDLTSLGDEKISSCSRKMSVSHKFRRGSETDSATESDTDQPNETSAKWEWQNLEDIPAKSLRSTSYTSKSSCIRGNVSRSPTGTSITSKRKLMASEVSVEYFSSDQTSMREERLPSCSREMSVSHKFRRDSETDSATESDTDQPNERSSKWEWQNLEDIPAKSLRSTNCTGKSSCINSSRSVTSKGKLIVSEKRVKNISSDQTSSTDETLPSCSRKMSVSHRCRSDSKTDSATDSDSEPDERDYSLSDEE</sequence>